<dbReference type="AlphaFoldDB" id="A0A914S083"/>
<evidence type="ECO:0000313" key="2">
    <source>
        <dbReference type="WBParaSite" id="PEQ_0001177701-mRNA-1"/>
    </source>
</evidence>
<reference evidence="2" key="1">
    <citation type="submission" date="2022-11" db="UniProtKB">
        <authorList>
            <consortium name="WormBaseParasite"/>
        </authorList>
    </citation>
    <scope>IDENTIFICATION</scope>
</reference>
<dbReference type="Proteomes" id="UP000887564">
    <property type="component" value="Unplaced"/>
</dbReference>
<organism evidence="1 2">
    <name type="scientific">Parascaris equorum</name>
    <name type="common">Equine roundworm</name>
    <dbReference type="NCBI Taxonomy" id="6256"/>
    <lineage>
        <taxon>Eukaryota</taxon>
        <taxon>Metazoa</taxon>
        <taxon>Ecdysozoa</taxon>
        <taxon>Nematoda</taxon>
        <taxon>Chromadorea</taxon>
        <taxon>Rhabditida</taxon>
        <taxon>Spirurina</taxon>
        <taxon>Ascaridomorpha</taxon>
        <taxon>Ascaridoidea</taxon>
        <taxon>Ascarididae</taxon>
        <taxon>Parascaris</taxon>
    </lineage>
</organism>
<accession>A0A914S083</accession>
<evidence type="ECO:0000313" key="1">
    <source>
        <dbReference type="Proteomes" id="UP000887564"/>
    </source>
</evidence>
<keyword evidence="1" id="KW-1185">Reference proteome</keyword>
<proteinExistence type="predicted"/>
<sequence>MIAFGLSTFILYHLVSIPWPFYSGPLDYVPLGLFSCIITYSTHLFFPTCAPPMVTISSQSDITLGRVAVRKDIFRAFPVDGSVLVPSCARFDIILAAVSDI</sequence>
<name>A0A914S083_PAREQ</name>
<protein>
    <submittedName>
        <fullName evidence="2">Uncharacterized protein</fullName>
    </submittedName>
</protein>
<dbReference type="WBParaSite" id="PEQ_0001177701-mRNA-1">
    <property type="protein sequence ID" value="PEQ_0001177701-mRNA-1"/>
    <property type="gene ID" value="PEQ_0001177701"/>
</dbReference>